<evidence type="ECO:0000256" key="1">
    <source>
        <dbReference type="SAM" id="MobiDB-lite"/>
    </source>
</evidence>
<keyword evidence="3" id="KW-1185">Reference proteome</keyword>
<sequence length="174" mass="18364">MSDQQPDTSAKPNSGQYGATAPINTGKVTEGSVCEATLTEAQQKAIGVWEATPMSGKGEVSCYFSMTPDEDNPAGYVVSMFKNEEALLATADGTDPSPTKAVPVTVKGRGAAQQVMYGDDWRASLTVDIGAGQFLFIERYSPAHMVSEPDLNAQARKVAEQVLANLERGGAKGM</sequence>
<reference evidence="2 3" key="1">
    <citation type="submission" date="2023-04" db="EMBL/GenBank/DDBJ databases">
        <title>Streptomyces chengmaiensis sp. nov. isolated from the stem of mangrove plant in Hainan.</title>
        <authorList>
            <person name="Huang X."/>
            <person name="Zhou S."/>
            <person name="Chu X."/>
            <person name="Xie Y."/>
            <person name="Lin Y."/>
        </authorList>
    </citation>
    <scope>NUCLEOTIDE SEQUENCE [LARGE SCALE GENOMIC DNA]</scope>
    <source>
        <strain evidence="2 3">HNM0663</strain>
    </source>
</reference>
<feature type="region of interest" description="Disordered" evidence="1">
    <location>
        <begin position="1"/>
        <end position="25"/>
    </location>
</feature>
<accession>A0ABT6HM96</accession>
<comment type="caution">
    <text evidence="2">The sequence shown here is derived from an EMBL/GenBank/DDBJ whole genome shotgun (WGS) entry which is preliminary data.</text>
</comment>
<dbReference type="RefSeq" id="WP_279927732.1">
    <property type="nucleotide sequence ID" value="NZ_JARWBG010000010.1"/>
</dbReference>
<evidence type="ECO:0000313" key="2">
    <source>
        <dbReference type="EMBL" id="MDH2389388.1"/>
    </source>
</evidence>
<proteinExistence type="predicted"/>
<protein>
    <recommendedName>
        <fullName evidence="4">DUF3558 domain-containing protein</fullName>
    </recommendedName>
</protein>
<evidence type="ECO:0000313" key="3">
    <source>
        <dbReference type="Proteomes" id="UP001223144"/>
    </source>
</evidence>
<dbReference type="Proteomes" id="UP001223144">
    <property type="component" value="Unassembled WGS sequence"/>
</dbReference>
<organism evidence="2 3">
    <name type="scientific">Streptomyces chengmaiensis</name>
    <dbReference type="NCBI Taxonomy" id="3040919"/>
    <lineage>
        <taxon>Bacteria</taxon>
        <taxon>Bacillati</taxon>
        <taxon>Actinomycetota</taxon>
        <taxon>Actinomycetes</taxon>
        <taxon>Kitasatosporales</taxon>
        <taxon>Streptomycetaceae</taxon>
        <taxon>Streptomyces</taxon>
    </lineage>
</organism>
<evidence type="ECO:0008006" key="4">
    <source>
        <dbReference type="Google" id="ProtNLM"/>
    </source>
</evidence>
<name>A0ABT6HM96_9ACTN</name>
<dbReference type="EMBL" id="JARWBG010000010">
    <property type="protein sequence ID" value="MDH2389388.1"/>
    <property type="molecule type" value="Genomic_DNA"/>
</dbReference>
<gene>
    <name evidence="2" type="ORF">QCN29_11405</name>
</gene>